<feature type="transmembrane region" description="Helical" evidence="1">
    <location>
        <begin position="69"/>
        <end position="87"/>
    </location>
</feature>
<keyword evidence="1" id="KW-0812">Transmembrane</keyword>
<gene>
    <name evidence="2" type="ORF">H257_09210</name>
</gene>
<dbReference type="SUPFAM" id="SSF48097">
    <property type="entry name" value="Regulator of G-protein signaling, RGS"/>
    <property type="match status" value="1"/>
</dbReference>
<proteinExistence type="predicted"/>
<dbReference type="Gene3D" id="1.10.167.10">
    <property type="entry name" value="Regulator of G-protein Signalling 4, domain 2"/>
    <property type="match status" value="1"/>
</dbReference>
<dbReference type="RefSeq" id="XP_009833658.1">
    <property type="nucleotide sequence ID" value="XM_009835356.1"/>
</dbReference>
<feature type="transmembrane region" description="Helical" evidence="1">
    <location>
        <begin position="202"/>
        <end position="227"/>
    </location>
</feature>
<feature type="transmembrane region" description="Helical" evidence="1">
    <location>
        <begin position="168"/>
        <end position="190"/>
    </location>
</feature>
<evidence type="ECO:0000256" key="1">
    <source>
        <dbReference type="SAM" id="Phobius"/>
    </source>
</evidence>
<name>W4GBT1_APHAT</name>
<dbReference type="VEuPathDB" id="FungiDB:H257_09210"/>
<evidence type="ECO:0008006" key="3">
    <source>
        <dbReference type="Google" id="ProtNLM"/>
    </source>
</evidence>
<feature type="transmembrane region" description="Helical" evidence="1">
    <location>
        <begin position="7"/>
        <end position="25"/>
    </location>
</feature>
<feature type="transmembrane region" description="Helical" evidence="1">
    <location>
        <begin position="45"/>
        <end position="62"/>
    </location>
</feature>
<accession>W4GBT1</accession>
<evidence type="ECO:0000313" key="2">
    <source>
        <dbReference type="EMBL" id="ETV76746.1"/>
    </source>
</evidence>
<feature type="transmembrane region" description="Helical" evidence="1">
    <location>
        <begin position="247"/>
        <end position="266"/>
    </location>
</feature>
<dbReference type="InterPro" id="IPR044926">
    <property type="entry name" value="RGS_subdomain_2"/>
</dbReference>
<dbReference type="OrthoDB" id="10614164at2759"/>
<reference evidence="2" key="1">
    <citation type="submission" date="2013-12" db="EMBL/GenBank/DDBJ databases">
        <title>The Genome Sequence of Aphanomyces astaci APO3.</title>
        <authorList>
            <consortium name="The Broad Institute Genomics Platform"/>
            <person name="Russ C."/>
            <person name="Tyler B."/>
            <person name="van West P."/>
            <person name="Dieguez-Uribeondo J."/>
            <person name="Young S.K."/>
            <person name="Zeng Q."/>
            <person name="Gargeya S."/>
            <person name="Fitzgerald M."/>
            <person name="Abouelleil A."/>
            <person name="Alvarado L."/>
            <person name="Chapman S.B."/>
            <person name="Gainer-Dewar J."/>
            <person name="Goldberg J."/>
            <person name="Griggs A."/>
            <person name="Gujja S."/>
            <person name="Hansen M."/>
            <person name="Howarth C."/>
            <person name="Imamovic A."/>
            <person name="Ireland A."/>
            <person name="Larimer J."/>
            <person name="McCowan C."/>
            <person name="Murphy C."/>
            <person name="Pearson M."/>
            <person name="Poon T.W."/>
            <person name="Priest M."/>
            <person name="Roberts A."/>
            <person name="Saif S."/>
            <person name="Shea T."/>
            <person name="Sykes S."/>
            <person name="Wortman J."/>
            <person name="Nusbaum C."/>
            <person name="Birren B."/>
        </authorList>
    </citation>
    <scope>NUCLEOTIDE SEQUENCE [LARGE SCALE GENOMIC DNA]</scope>
    <source>
        <strain evidence="2">APO3</strain>
    </source>
</reference>
<keyword evidence="1" id="KW-0472">Membrane</keyword>
<feature type="transmembrane region" description="Helical" evidence="1">
    <location>
        <begin position="130"/>
        <end position="148"/>
    </location>
</feature>
<dbReference type="EMBL" id="KI913135">
    <property type="protein sequence ID" value="ETV76746.1"/>
    <property type="molecule type" value="Genomic_DNA"/>
</dbReference>
<keyword evidence="1" id="KW-1133">Transmembrane helix</keyword>
<dbReference type="InterPro" id="IPR036305">
    <property type="entry name" value="RGS_sf"/>
</dbReference>
<dbReference type="AlphaFoldDB" id="W4GBT1"/>
<protein>
    <recommendedName>
        <fullName evidence="3">RGS domain-containing protein</fullName>
    </recommendedName>
</protein>
<organism evidence="2">
    <name type="scientific">Aphanomyces astaci</name>
    <name type="common">Crayfish plague agent</name>
    <dbReference type="NCBI Taxonomy" id="112090"/>
    <lineage>
        <taxon>Eukaryota</taxon>
        <taxon>Sar</taxon>
        <taxon>Stramenopiles</taxon>
        <taxon>Oomycota</taxon>
        <taxon>Saprolegniomycetes</taxon>
        <taxon>Saprolegniales</taxon>
        <taxon>Verrucalvaceae</taxon>
        <taxon>Aphanomyces</taxon>
    </lineage>
</organism>
<sequence length="457" mass="52241">MRHQVQDAPLVLVWMTTWYMPWLVYKSIWPQRWNPGIVHAPPVRFVVPACLCMVLAITRPLLSLIDLPCWLHLAWGVGVVATSAWVLVLEGRFVITVHATDLLARYSKWNQAHFKTMYRYRQCLRVQRQVGFSIVSLVASLVLWMAYATMPRPLSTTLMLLGTSPHIALDRSVAITGPWLALTVVSATLLHRQYRSHHSMDYFHLFRCLVARSRGTLVLLVVAVALTKANAWQYSPAFHIDGILDTLLVQLNAFYLLRGTTTLVRYGGMSRRRLRASSKAPPMPRRKSLEMWSAFLDSPDGYAAFRSYCYLELRLEDVLALRLCQEFRRGPLHSLFAAQHVYQQCISSGGPLTTPVAAAWRPALRTRINKVAPLELDAALFDPIAHDLLCALYTQVFPRFCRHPFGRSWKWFAMRFFKEKKKKQPKANGRLKATYLVRGSIDERNEPTTTDSTQSST</sequence>
<dbReference type="GeneID" id="20811206"/>